<keyword evidence="2" id="KW-1185">Reference proteome</keyword>
<name>A0A9N9RDJ1_9NEOP</name>
<dbReference type="OrthoDB" id="7410488at2759"/>
<reference evidence="1" key="2">
    <citation type="submission" date="2022-10" db="EMBL/GenBank/DDBJ databases">
        <authorList>
            <consortium name="ENA_rothamsted_submissions"/>
            <consortium name="culmorum"/>
            <person name="King R."/>
        </authorList>
    </citation>
    <scope>NUCLEOTIDE SEQUENCE</scope>
</reference>
<gene>
    <name evidence="1" type="ORF">DIATSA_LOCUS11838</name>
</gene>
<evidence type="ECO:0000313" key="2">
    <source>
        <dbReference type="Proteomes" id="UP001153714"/>
    </source>
</evidence>
<proteinExistence type="predicted"/>
<dbReference type="EMBL" id="OU893337">
    <property type="protein sequence ID" value="CAG9794463.1"/>
    <property type="molecule type" value="Genomic_DNA"/>
</dbReference>
<protein>
    <submittedName>
        <fullName evidence="1">Uncharacterized protein</fullName>
    </submittedName>
</protein>
<dbReference type="Proteomes" id="UP001153714">
    <property type="component" value="Chromosome 6"/>
</dbReference>
<evidence type="ECO:0000313" key="1">
    <source>
        <dbReference type="EMBL" id="CAG9794463.1"/>
    </source>
</evidence>
<sequence length="352" mass="41013">MIPSVNHKKVKINITVYKNKKPNSKPEETQCKMNESNSNKHYHKGINNRFICSICLNSNSLDCNNEFARRVTMSCPKCRQSCDFNRLKPKIKTTTVQTSQTDINQDLNLLKEVLTVFQNTKQVKKNISNTTLMKDVSVETENKADFKQNLSKSRIFQYEITEDNILNKVNNFRIIHYSEPDNLQNSQFTLDLNKRKSSSIPQMKIDELKYSLKEKTKSKDAIEEVNRMFATVRRNDNGDPEDQNRPFIRTGPRVLPVVRPNYLNTKKKESQSDMEKAHEISSCKCYQNSSQYYQANDRQLSGGDSFFKHECCYYKAMFEEKCDKCVYTLCCHCQKCNKIDSTTPVCEHCNEK</sequence>
<organism evidence="1 2">
    <name type="scientific">Diatraea saccharalis</name>
    <name type="common">sugarcane borer</name>
    <dbReference type="NCBI Taxonomy" id="40085"/>
    <lineage>
        <taxon>Eukaryota</taxon>
        <taxon>Metazoa</taxon>
        <taxon>Ecdysozoa</taxon>
        <taxon>Arthropoda</taxon>
        <taxon>Hexapoda</taxon>
        <taxon>Insecta</taxon>
        <taxon>Pterygota</taxon>
        <taxon>Neoptera</taxon>
        <taxon>Endopterygota</taxon>
        <taxon>Lepidoptera</taxon>
        <taxon>Glossata</taxon>
        <taxon>Ditrysia</taxon>
        <taxon>Pyraloidea</taxon>
        <taxon>Crambidae</taxon>
        <taxon>Crambinae</taxon>
        <taxon>Diatraea</taxon>
    </lineage>
</organism>
<dbReference type="AlphaFoldDB" id="A0A9N9RDJ1"/>
<accession>A0A9N9RDJ1</accession>
<reference evidence="1" key="1">
    <citation type="submission" date="2021-12" db="EMBL/GenBank/DDBJ databases">
        <authorList>
            <person name="King R."/>
        </authorList>
    </citation>
    <scope>NUCLEOTIDE SEQUENCE</scope>
</reference>